<dbReference type="Proteomes" id="UP000199476">
    <property type="component" value="Unassembled WGS sequence"/>
</dbReference>
<evidence type="ECO:0000256" key="2">
    <source>
        <dbReference type="ARBA" id="ARBA00022670"/>
    </source>
</evidence>
<dbReference type="EMBL" id="FNGO01000012">
    <property type="protein sequence ID" value="SDL95795.1"/>
    <property type="molecule type" value="Genomic_DNA"/>
</dbReference>
<protein>
    <submittedName>
        <fullName evidence="10">DNA replication and repair protein RadC</fullName>
    </submittedName>
</protein>
<dbReference type="NCBIfam" id="TIGR00608">
    <property type="entry name" value="radc"/>
    <property type="match status" value="1"/>
</dbReference>
<evidence type="ECO:0000256" key="4">
    <source>
        <dbReference type="ARBA" id="ARBA00022801"/>
    </source>
</evidence>
<keyword evidence="6" id="KW-0482">Metalloprotease</keyword>
<dbReference type="GO" id="GO:0008237">
    <property type="term" value="F:metallopeptidase activity"/>
    <property type="evidence" value="ECO:0007669"/>
    <property type="project" value="UniProtKB-KW"/>
</dbReference>
<dbReference type="GO" id="GO:0046872">
    <property type="term" value="F:metal ion binding"/>
    <property type="evidence" value="ECO:0007669"/>
    <property type="project" value="UniProtKB-KW"/>
</dbReference>
<evidence type="ECO:0000313" key="11">
    <source>
        <dbReference type="Proteomes" id="UP000199476"/>
    </source>
</evidence>
<keyword evidence="2" id="KW-0645">Protease</keyword>
<evidence type="ECO:0000256" key="5">
    <source>
        <dbReference type="ARBA" id="ARBA00022833"/>
    </source>
</evidence>
<evidence type="ECO:0000256" key="7">
    <source>
        <dbReference type="RuleBase" id="RU003797"/>
    </source>
</evidence>
<evidence type="ECO:0000256" key="8">
    <source>
        <dbReference type="SAM" id="MobiDB-lite"/>
    </source>
</evidence>
<dbReference type="PANTHER" id="PTHR30471">
    <property type="entry name" value="DNA REPAIR PROTEIN RADC"/>
    <property type="match status" value="1"/>
</dbReference>
<dbReference type="PROSITE" id="PS50249">
    <property type="entry name" value="MPN"/>
    <property type="match status" value="1"/>
</dbReference>
<feature type="region of interest" description="Disordered" evidence="8">
    <location>
        <begin position="1"/>
        <end position="20"/>
    </location>
</feature>
<evidence type="ECO:0000256" key="3">
    <source>
        <dbReference type="ARBA" id="ARBA00022723"/>
    </source>
</evidence>
<evidence type="ECO:0000256" key="6">
    <source>
        <dbReference type="ARBA" id="ARBA00023049"/>
    </source>
</evidence>
<dbReference type="InterPro" id="IPR001405">
    <property type="entry name" value="UPF0758"/>
</dbReference>
<feature type="domain" description="MPN" evidence="9">
    <location>
        <begin position="108"/>
        <end position="230"/>
    </location>
</feature>
<accession>A0A1G9PCC0</accession>
<keyword evidence="3" id="KW-0479">Metal-binding</keyword>
<evidence type="ECO:0000259" key="9">
    <source>
        <dbReference type="PROSITE" id="PS50249"/>
    </source>
</evidence>
<evidence type="ECO:0000256" key="1">
    <source>
        <dbReference type="ARBA" id="ARBA00010243"/>
    </source>
</evidence>
<dbReference type="InterPro" id="IPR046778">
    <property type="entry name" value="UPF0758_N"/>
</dbReference>
<sequence>MSKYKHHTVKEMPVEERPREKLQRHGAKFLSSSEILALLLGSGNKKRTAVELSSDLLCELGGLSELNKAGMRELQEFCGIGSAKSARIIGAVELGRRIQAQSSQKRSYLSSSSTAASFLIPKIAYLDQEVSMLLMLDSNNGLIKSEELSRGSLNQTILHPREVFKKAVKANAAGIILAHNHPCGRPVPTKNDIKFTEKIFEIGEMMGIPLLDHIIVGGNDYTSLKEEDVI</sequence>
<proteinExistence type="inferred from homology"/>
<feature type="compositionally biased region" description="Basic and acidic residues" evidence="8">
    <location>
        <begin position="9"/>
        <end position="20"/>
    </location>
</feature>
<gene>
    <name evidence="10" type="ORF">SAMN04488692_11258</name>
</gene>
<dbReference type="InterPro" id="IPR037518">
    <property type="entry name" value="MPN"/>
</dbReference>
<dbReference type="Pfam" id="PF04002">
    <property type="entry name" value="RadC"/>
    <property type="match status" value="1"/>
</dbReference>
<dbReference type="OrthoDB" id="9804482at2"/>
<keyword evidence="4" id="KW-0378">Hydrolase</keyword>
<reference evidence="10 11" key="1">
    <citation type="submission" date="2016-10" db="EMBL/GenBank/DDBJ databases">
        <authorList>
            <person name="de Groot N.N."/>
        </authorList>
    </citation>
    <scope>NUCLEOTIDE SEQUENCE [LARGE SCALE GENOMIC DNA]</scope>
    <source>
        <strain evidence="10 11">SLAS-1</strain>
    </source>
</reference>
<evidence type="ECO:0000313" key="10">
    <source>
        <dbReference type="EMBL" id="SDL95795.1"/>
    </source>
</evidence>
<comment type="similarity">
    <text evidence="1 7">Belongs to the UPF0758 family.</text>
</comment>
<dbReference type="STRING" id="321763.SAMN04488692_11258"/>
<dbReference type="Pfam" id="PF20582">
    <property type="entry name" value="UPF0758_N"/>
    <property type="match status" value="1"/>
</dbReference>
<dbReference type="AlphaFoldDB" id="A0A1G9PCC0"/>
<dbReference type="Gene3D" id="3.40.140.10">
    <property type="entry name" value="Cytidine Deaminase, domain 2"/>
    <property type="match status" value="1"/>
</dbReference>
<organism evidence="10 11">
    <name type="scientific">Halarsenatibacter silvermanii</name>
    <dbReference type="NCBI Taxonomy" id="321763"/>
    <lineage>
        <taxon>Bacteria</taxon>
        <taxon>Bacillati</taxon>
        <taxon>Bacillota</taxon>
        <taxon>Clostridia</taxon>
        <taxon>Halanaerobiales</taxon>
        <taxon>Halarsenatibacteraceae</taxon>
        <taxon>Halarsenatibacter</taxon>
    </lineage>
</organism>
<dbReference type="InterPro" id="IPR025657">
    <property type="entry name" value="RadC_JAB"/>
</dbReference>
<dbReference type="CDD" id="cd08071">
    <property type="entry name" value="MPN_DUF2466"/>
    <property type="match status" value="1"/>
</dbReference>
<keyword evidence="5" id="KW-0862">Zinc</keyword>
<dbReference type="RefSeq" id="WP_089760428.1">
    <property type="nucleotide sequence ID" value="NZ_FNGO01000012.1"/>
</dbReference>
<dbReference type="PANTHER" id="PTHR30471:SF3">
    <property type="entry name" value="UPF0758 PROTEIN YEES-RELATED"/>
    <property type="match status" value="1"/>
</dbReference>
<dbReference type="NCBIfam" id="NF000642">
    <property type="entry name" value="PRK00024.1"/>
    <property type="match status" value="1"/>
</dbReference>
<name>A0A1G9PCC0_9FIRM</name>
<dbReference type="GO" id="GO:0006508">
    <property type="term" value="P:proteolysis"/>
    <property type="evidence" value="ECO:0007669"/>
    <property type="project" value="UniProtKB-KW"/>
</dbReference>
<keyword evidence="11" id="KW-1185">Reference proteome</keyword>